<evidence type="ECO:0000256" key="2">
    <source>
        <dbReference type="ARBA" id="ARBA00022481"/>
    </source>
</evidence>
<organism evidence="6 7">
    <name type="scientific">Euplotes crassus</name>
    <dbReference type="NCBI Taxonomy" id="5936"/>
    <lineage>
        <taxon>Eukaryota</taxon>
        <taxon>Sar</taxon>
        <taxon>Alveolata</taxon>
        <taxon>Ciliophora</taxon>
        <taxon>Intramacronucleata</taxon>
        <taxon>Spirotrichea</taxon>
        <taxon>Hypotrichia</taxon>
        <taxon>Euplotida</taxon>
        <taxon>Euplotidae</taxon>
        <taxon>Moneuplotes</taxon>
    </lineage>
</organism>
<proteinExistence type="inferred from homology"/>
<dbReference type="InterPro" id="IPR045853">
    <property type="entry name" value="Pep_chain_release_fac_I_sf"/>
</dbReference>
<reference evidence="6" key="1">
    <citation type="submission" date="2023-07" db="EMBL/GenBank/DDBJ databases">
        <authorList>
            <consortium name="AG Swart"/>
            <person name="Singh M."/>
            <person name="Singh A."/>
            <person name="Seah K."/>
            <person name="Emmerich C."/>
        </authorList>
    </citation>
    <scope>NUCLEOTIDE SEQUENCE</scope>
    <source>
        <strain evidence="6">DP1</strain>
    </source>
</reference>
<keyword evidence="3" id="KW-0648">Protein biosynthesis</keyword>
<dbReference type="Pfam" id="PF00472">
    <property type="entry name" value="RF-1"/>
    <property type="match status" value="1"/>
</dbReference>
<feature type="domain" description="Prokaryotic-type class I peptide chain release factors" evidence="5">
    <location>
        <begin position="272"/>
        <end position="288"/>
    </location>
</feature>
<dbReference type="PROSITE" id="PS00745">
    <property type="entry name" value="RF_PROK_I"/>
    <property type="match status" value="1"/>
</dbReference>
<dbReference type="FunFam" id="3.30.160.20:FF:000004">
    <property type="entry name" value="Peptide chain release factor 1"/>
    <property type="match status" value="1"/>
</dbReference>
<dbReference type="Proteomes" id="UP001295684">
    <property type="component" value="Unassembled WGS sequence"/>
</dbReference>
<accession>A0AAD1UPC9</accession>
<dbReference type="AlphaFoldDB" id="A0AAD1UPC9"/>
<dbReference type="Gene3D" id="3.30.160.20">
    <property type="match status" value="1"/>
</dbReference>
<evidence type="ECO:0000259" key="5">
    <source>
        <dbReference type="PROSITE" id="PS00745"/>
    </source>
</evidence>
<comment type="caution">
    <text evidence="6">The sequence shown here is derived from an EMBL/GenBank/DDBJ whole genome shotgun (WGS) entry which is preliminary data.</text>
</comment>
<keyword evidence="2" id="KW-0488">Methylation</keyword>
<dbReference type="GO" id="GO:0003747">
    <property type="term" value="F:translation release factor activity"/>
    <property type="evidence" value="ECO:0007669"/>
    <property type="project" value="InterPro"/>
</dbReference>
<protein>
    <recommendedName>
        <fullName evidence="5">Prokaryotic-type class I peptide chain release factors domain-containing protein</fullName>
    </recommendedName>
</protein>
<keyword evidence="7" id="KW-1185">Reference proteome</keyword>
<dbReference type="PANTHER" id="PTHR43804">
    <property type="entry name" value="LD18447P"/>
    <property type="match status" value="1"/>
</dbReference>
<sequence>MNMLFKNTLTRNTLFKPSFMRFCSTKIGLEFDPHVKKHVSNLSINIYRNLKEASVRTDELNQQIMDMAESQMNVNPENIIKEIARISGRVSMFKELDESFQTIKDCEDILQTEEDSELKEMAQEELEEAIEEIEETQEKAVQELVPISELDEKNVTLEVKSAAGGSESALFADDLKGMYESYCRNQGWRWTQKHFSNDATTGKGCKYGKFEIIGTDAYGSLKHEIGVHKVQRVPETEKQGRIHSSTAIIIVMPIIPSTFKIDPKDIRIDTMRASGAGGQHVNTTDSAVRATHIPTGIIVVNKDERDQHTNKEKALEVMRERVYKHYAEIEMNEIRKERSSQMGTGNLGEKIRTYNWPNNRITDHRSGSQKFGIDSMLQGILLEEFIEELKEKEKEDLIQAVLEKNKQ</sequence>
<evidence type="ECO:0000256" key="4">
    <source>
        <dbReference type="SAM" id="Coils"/>
    </source>
</evidence>
<dbReference type="Pfam" id="PF03462">
    <property type="entry name" value="PCRF"/>
    <property type="match status" value="1"/>
</dbReference>
<evidence type="ECO:0000313" key="6">
    <source>
        <dbReference type="EMBL" id="CAI2370610.1"/>
    </source>
</evidence>
<dbReference type="InterPro" id="IPR005139">
    <property type="entry name" value="PCRF"/>
</dbReference>
<dbReference type="PANTHER" id="PTHR43804:SF7">
    <property type="entry name" value="LD18447P"/>
    <property type="match status" value="1"/>
</dbReference>
<comment type="similarity">
    <text evidence="1">Belongs to the prokaryotic/mitochondrial release factor family.</text>
</comment>
<evidence type="ECO:0000313" key="7">
    <source>
        <dbReference type="Proteomes" id="UP001295684"/>
    </source>
</evidence>
<dbReference type="InterPro" id="IPR050057">
    <property type="entry name" value="Prokaryotic/Mito_RF"/>
</dbReference>
<dbReference type="SMART" id="SM00937">
    <property type="entry name" value="PCRF"/>
    <property type="match status" value="1"/>
</dbReference>
<dbReference type="Gene3D" id="3.30.70.1660">
    <property type="match status" value="2"/>
</dbReference>
<dbReference type="SUPFAM" id="SSF75620">
    <property type="entry name" value="Release factor"/>
    <property type="match status" value="1"/>
</dbReference>
<dbReference type="GO" id="GO:0005737">
    <property type="term" value="C:cytoplasm"/>
    <property type="evidence" value="ECO:0007669"/>
    <property type="project" value="UniProtKB-ARBA"/>
</dbReference>
<evidence type="ECO:0000256" key="3">
    <source>
        <dbReference type="ARBA" id="ARBA00022917"/>
    </source>
</evidence>
<evidence type="ECO:0000256" key="1">
    <source>
        <dbReference type="ARBA" id="ARBA00010835"/>
    </source>
</evidence>
<name>A0AAD1UPC9_EUPCR</name>
<dbReference type="EMBL" id="CAMPGE010011801">
    <property type="protein sequence ID" value="CAI2370610.1"/>
    <property type="molecule type" value="Genomic_DNA"/>
</dbReference>
<feature type="coiled-coil region" evidence="4">
    <location>
        <begin position="112"/>
        <end position="143"/>
    </location>
</feature>
<gene>
    <name evidence="6" type="ORF">ECRASSUSDP1_LOCUS11927</name>
</gene>
<dbReference type="Gene3D" id="6.10.140.1950">
    <property type="match status" value="1"/>
</dbReference>
<dbReference type="InterPro" id="IPR000352">
    <property type="entry name" value="Pep_chain_release_fac_I"/>
</dbReference>
<keyword evidence="4" id="KW-0175">Coiled coil</keyword>